<gene>
    <name evidence="2" type="ORF">C5689_17585</name>
</gene>
<dbReference type="PROSITE" id="PS50075">
    <property type="entry name" value="CARRIER"/>
    <property type="match status" value="1"/>
</dbReference>
<name>A0A2U1SLP9_METSR</name>
<keyword evidence="3" id="KW-1185">Reference proteome</keyword>
<evidence type="ECO:0000313" key="2">
    <source>
        <dbReference type="EMBL" id="PWB92541.1"/>
    </source>
</evidence>
<feature type="domain" description="Carrier" evidence="1">
    <location>
        <begin position="1"/>
        <end position="77"/>
    </location>
</feature>
<evidence type="ECO:0000313" key="3">
    <source>
        <dbReference type="Proteomes" id="UP000245137"/>
    </source>
</evidence>
<evidence type="ECO:0000259" key="1">
    <source>
        <dbReference type="PROSITE" id="PS50075"/>
    </source>
</evidence>
<proteinExistence type="predicted"/>
<dbReference type="Gene3D" id="1.10.1200.10">
    <property type="entry name" value="ACP-like"/>
    <property type="match status" value="1"/>
</dbReference>
<sequence>MIDLVRQAIDEHGRLSAPARELGVNSDLYELGLTSFAAVRIMLALENAYGVQFPEHMLRRRNFASIGAIVACLRELERKVAA</sequence>
<comment type="caution">
    <text evidence="2">The sequence shown here is derived from an EMBL/GenBank/DDBJ whole genome shotgun (WGS) entry which is preliminary data.</text>
</comment>
<dbReference type="RefSeq" id="WP_108918543.1">
    <property type="nucleotide sequence ID" value="NZ_BGJY01000001.1"/>
</dbReference>
<dbReference type="SUPFAM" id="SSF47336">
    <property type="entry name" value="ACP-like"/>
    <property type="match status" value="1"/>
</dbReference>
<dbReference type="NCBIfam" id="NF005480">
    <property type="entry name" value="PRK07081.1"/>
    <property type="match status" value="1"/>
</dbReference>
<dbReference type="InterPro" id="IPR036736">
    <property type="entry name" value="ACP-like_sf"/>
</dbReference>
<dbReference type="InterPro" id="IPR009081">
    <property type="entry name" value="PP-bd_ACP"/>
</dbReference>
<dbReference type="Proteomes" id="UP000245137">
    <property type="component" value="Unassembled WGS sequence"/>
</dbReference>
<dbReference type="AlphaFoldDB" id="A0A2U1SLP9"/>
<protein>
    <submittedName>
        <fullName evidence="2">Acyl carrier protein</fullName>
    </submittedName>
</protein>
<reference evidence="2 3" key="1">
    <citation type="journal article" date="2018" name="Appl. Microbiol. Biotechnol.">
        <title>Co-cultivation of the strictly anaerobic methanogen Methanosarcina barkeri with aerobic methanotrophs in an oxygen-limited membrane bioreactor.</title>
        <authorList>
            <person name="In 't Zandt M.H."/>
            <person name="van den Bosch T.J.M."/>
            <person name="Rijkers R."/>
            <person name="van Kessel M.A.H.J."/>
            <person name="Jetten M.S.M."/>
            <person name="Welte C.U."/>
        </authorList>
    </citation>
    <scope>NUCLEOTIDE SEQUENCE [LARGE SCALE GENOMIC DNA]</scope>
    <source>
        <strain evidence="2 3">DSM 17706</strain>
    </source>
</reference>
<accession>A0A2U1SLP9</accession>
<dbReference type="OrthoDB" id="7284767at2"/>
<dbReference type="EMBL" id="PUIV01000045">
    <property type="protein sequence ID" value="PWB92541.1"/>
    <property type="molecule type" value="Genomic_DNA"/>
</dbReference>
<dbReference type="Pfam" id="PF00550">
    <property type="entry name" value="PP-binding"/>
    <property type="match status" value="1"/>
</dbReference>
<organism evidence="2 3">
    <name type="scientific">Methylosinus sporium</name>
    <dbReference type="NCBI Taxonomy" id="428"/>
    <lineage>
        <taxon>Bacteria</taxon>
        <taxon>Pseudomonadati</taxon>
        <taxon>Pseudomonadota</taxon>
        <taxon>Alphaproteobacteria</taxon>
        <taxon>Hyphomicrobiales</taxon>
        <taxon>Methylocystaceae</taxon>
        <taxon>Methylosinus</taxon>
    </lineage>
</organism>